<dbReference type="EMBL" id="JAENGY010000228">
    <property type="protein sequence ID" value="KAG6968825.1"/>
    <property type="molecule type" value="Genomic_DNA"/>
</dbReference>
<evidence type="ECO:0000313" key="1">
    <source>
        <dbReference type="EMBL" id="KAG6968825.1"/>
    </source>
</evidence>
<keyword evidence="2" id="KW-1185">Reference proteome</keyword>
<evidence type="ECO:0000313" key="2">
    <source>
        <dbReference type="Proteomes" id="UP000709295"/>
    </source>
</evidence>
<dbReference type="Proteomes" id="UP000709295">
    <property type="component" value="Unassembled WGS sequence"/>
</dbReference>
<reference evidence="1" key="1">
    <citation type="submission" date="2021-01" db="EMBL/GenBank/DDBJ databases">
        <title>Phytophthora aleatoria, a newly-described species from Pinus radiata is distinct from Phytophthora cactorum isolates based on comparative genomics.</title>
        <authorList>
            <person name="Mcdougal R."/>
            <person name="Panda P."/>
            <person name="Williams N."/>
            <person name="Studholme D.J."/>
        </authorList>
    </citation>
    <scope>NUCLEOTIDE SEQUENCE</scope>
    <source>
        <strain evidence="1">NZFS 4037</strain>
    </source>
</reference>
<comment type="caution">
    <text evidence="1">The sequence shown here is derived from an EMBL/GenBank/DDBJ whole genome shotgun (WGS) entry which is preliminary data.</text>
</comment>
<sequence length="104" mass="12185">MDPFLIVGKWFSRQLSRFAEAMDTSEQAVPAVEELFPVQLSMENRFLLPAYFVRDCYPEYVQLVLRRLKQYDIVIITGTPVHDAALERKDEVMFLYEAIEPEIP</sequence>
<gene>
    <name evidence="1" type="ORF">JG688_00005618</name>
</gene>
<dbReference type="AlphaFoldDB" id="A0A8J5M6F1"/>
<protein>
    <submittedName>
        <fullName evidence="1">Uncharacterized protein</fullName>
    </submittedName>
</protein>
<name>A0A8J5M6F1_9STRA</name>
<organism evidence="1 2">
    <name type="scientific">Phytophthora aleatoria</name>
    <dbReference type="NCBI Taxonomy" id="2496075"/>
    <lineage>
        <taxon>Eukaryota</taxon>
        <taxon>Sar</taxon>
        <taxon>Stramenopiles</taxon>
        <taxon>Oomycota</taxon>
        <taxon>Peronosporomycetes</taxon>
        <taxon>Peronosporales</taxon>
        <taxon>Peronosporaceae</taxon>
        <taxon>Phytophthora</taxon>
    </lineage>
</organism>
<accession>A0A8J5M6F1</accession>
<proteinExistence type="predicted"/>